<dbReference type="InterPro" id="IPR000014">
    <property type="entry name" value="PAS"/>
</dbReference>
<keyword evidence="4" id="KW-0597">Phosphoprotein</keyword>
<proteinExistence type="predicted"/>
<dbReference type="Gene3D" id="3.30.565.10">
    <property type="entry name" value="Histidine kinase-like ATPase, C-terminal domain"/>
    <property type="match status" value="1"/>
</dbReference>
<dbReference type="Pfam" id="PF13188">
    <property type="entry name" value="PAS_8"/>
    <property type="match status" value="1"/>
</dbReference>
<protein>
    <recommendedName>
        <fullName evidence="3">histidine kinase</fullName>
        <ecNumber evidence="3">2.7.13.3</ecNumber>
    </recommendedName>
</protein>
<feature type="transmembrane region" description="Helical" evidence="8">
    <location>
        <begin position="100"/>
        <end position="125"/>
    </location>
</feature>
<accession>R5XRG2</accession>
<dbReference type="PROSITE" id="PS50109">
    <property type="entry name" value="HIS_KIN"/>
    <property type="match status" value="1"/>
</dbReference>
<reference evidence="10" key="1">
    <citation type="submission" date="2012-11" db="EMBL/GenBank/DDBJ databases">
        <title>Dependencies among metagenomic species, viruses, plasmids and units of genetic variation.</title>
        <authorList>
            <person name="Nielsen H.B."/>
            <person name="Almeida M."/>
            <person name="Juncker A.S."/>
            <person name="Rasmussen S."/>
            <person name="Li J."/>
            <person name="Sunagawa S."/>
            <person name="Plichta D."/>
            <person name="Gautier L."/>
            <person name="Le Chatelier E."/>
            <person name="Peletier E."/>
            <person name="Bonde I."/>
            <person name="Nielsen T."/>
            <person name="Manichanh C."/>
            <person name="Arumugam M."/>
            <person name="Batto J."/>
            <person name="Santos M.B.Q.D."/>
            <person name="Blom N."/>
            <person name="Borruel N."/>
            <person name="Burgdorf K.S."/>
            <person name="Boumezbeur F."/>
            <person name="Casellas F."/>
            <person name="Dore J."/>
            <person name="Guarner F."/>
            <person name="Hansen T."/>
            <person name="Hildebrand F."/>
            <person name="Kaas R.S."/>
            <person name="Kennedy S."/>
            <person name="Kristiansen K."/>
            <person name="Kultima J.R."/>
            <person name="Leonard P."/>
            <person name="Levenez F."/>
            <person name="Lund O."/>
            <person name="Moumen B."/>
            <person name="Le Paslier D."/>
            <person name="Pons N."/>
            <person name="Pedersen O."/>
            <person name="Prifti E."/>
            <person name="Qin J."/>
            <person name="Raes J."/>
            <person name="Tap J."/>
            <person name="Tims S."/>
            <person name="Ussery D.W."/>
            <person name="Yamada T."/>
            <person name="MetaHit consortium"/>
            <person name="Renault P."/>
            <person name="Sicheritz-Ponten T."/>
            <person name="Bork P."/>
            <person name="Wang J."/>
            <person name="Brunak S."/>
            <person name="Ehrlich S.D."/>
        </authorList>
    </citation>
    <scope>NUCLEOTIDE SEQUENCE [LARGE SCALE GENOMIC DNA]</scope>
</reference>
<dbReference type="InterPro" id="IPR036890">
    <property type="entry name" value="HATPase_C_sf"/>
</dbReference>
<comment type="catalytic activity">
    <reaction evidence="1">
        <text>ATP + protein L-histidine = ADP + protein N-phospho-L-histidine.</text>
        <dbReference type="EC" id="2.7.13.3"/>
    </reaction>
</comment>
<organism evidence="10 11">
    <name type="scientific">Intestinibacter bartlettii CAG:1329</name>
    <dbReference type="NCBI Taxonomy" id="1263063"/>
    <lineage>
        <taxon>Bacteria</taxon>
        <taxon>Bacillati</taxon>
        <taxon>Bacillota</taxon>
        <taxon>Clostridia</taxon>
        <taxon>Peptostreptococcales</taxon>
        <taxon>Peptostreptococcaceae</taxon>
        <taxon>Intestinibacter</taxon>
    </lineage>
</organism>
<dbReference type="SUPFAM" id="SSF55874">
    <property type="entry name" value="ATPase domain of HSP90 chaperone/DNA topoisomerase II/histidine kinase"/>
    <property type="match status" value="1"/>
</dbReference>
<dbReference type="InterPro" id="IPR005467">
    <property type="entry name" value="His_kinase_dom"/>
</dbReference>
<dbReference type="PANTHER" id="PTHR43047:SF72">
    <property type="entry name" value="OSMOSENSING HISTIDINE PROTEIN KINASE SLN1"/>
    <property type="match status" value="1"/>
</dbReference>
<dbReference type="SMART" id="SM00387">
    <property type="entry name" value="HATPase_c"/>
    <property type="match status" value="1"/>
</dbReference>
<keyword evidence="8" id="KW-0812">Transmembrane</keyword>
<dbReference type="GO" id="GO:0000155">
    <property type="term" value="F:phosphorelay sensor kinase activity"/>
    <property type="evidence" value="ECO:0007669"/>
    <property type="project" value="TreeGrafter"/>
</dbReference>
<evidence type="ECO:0000256" key="4">
    <source>
        <dbReference type="ARBA" id="ARBA00022553"/>
    </source>
</evidence>
<evidence type="ECO:0000256" key="8">
    <source>
        <dbReference type="SAM" id="Phobius"/>
    </source>
</evidence>
<dbReference type="InterPro" id="IPR003594">
    <property type="entry name" value="HATPase_dom"/>
</dbReference>
<comment type="caution">
    <text evidence="10">The sequence shown here is derived from an EMBL/GenBank/DDBJ whole genome shotgun (WGS) entry which is preliminary data.</text>
</comment>
<sequence length="781" mass="92017">MNTLNQVFLLNNINFIFTTTIMFMIIFIYSLERRSRYISFLIIYSIELILFLSFKQNFFNSYSINIAVIFIVKILWVILNLNSIRANRLKKIELISINILGLLVINESILLAFCINLVVNFSVFYNIVYKMLYKISKNLIYIEGKNNNVKNYINDLNNDIAIELNKEESINKKEQYLYNILDISFSTMNKPIFLLDGEKIIYTNNKLDTIFCNKNLKLNDLEYFFKNYFFNSNYIIEKIKANNNLLKLNITSFRDNIYELLVVNFKYKHKNRKMFIFNNVTDIHNKKLEIKHNKENYKKLVEALDDGIVISDKNDIYYMNKKIKELLNINDKNKDVFKIEDLANYIKSSYKNEFVKNIITAHFNEEPKMWVTKTIQNKKLKVIENKLTIDNVKNIKMIMFSDITENQNLLDDIVESEKIYRVLLESLPDGIVMIDKKSNKHIYKNKYIIEVFKKIKTEKFNNMVNDCIESGDFDTVNIINLNEKESASIVVSNIAEQNIYIVIFKMIRENNKANNQRSSLERIQQNEAFKTQFYKDVVDKIQEPVNEMIRENKFMDSQTNSSIIDSHICLVRQNLYRLKKVLDNINNIMDIENYSYDLDYTVFDLVQLLKQIVNLSKYYIDRKNLSINLEFSDDEILVYLDSVKLQKIILNILSNAIKFSKKNGTIKVSVEKKLDFIVINIKDNGIGIPKDKVDFIFGSFNQIDKSLTRLAEGMGMGLCIAKKLADIQGLYLNVESEENKGSQFKILIKNTKNSFLDFKYKKDIHISKEFVDIQFSDIYLN</sequence>
<dbReference type="InterPro" id="IPR004358">
    <property type="entry name" value="Sig_transdc_His_kin-like_C"/>
</dbReference>
<dbReference type="Pfam" id="PF02518">
    <property type="entry name" value="HATPase_c"/>
    <property type="match status" value="1"/>
</dbReference>
<dbReference type="Proteomes" id="UP000017980">
    <property type="component" value="Unassembled WGS sequence"/>
</dbReference>
<feature type="transmembrane region" description="Helical" evidence="8">
    <location>
        <begin position="12"/>
        <end position="30"/>
    </location>
</feature>
<keyword evidence="5" id="KW-0808">Transferase</keyword>
<dbReference type="EMBL" id="CBBD010000055">
    <property type="protein sequence ID" value="CDA11396.1"/>
    <property type="molecule type" value="Genomic_DNA"/>
</dbReference>
<evidence type="ECO:0000256" key="2">
    <source>
        <dbReference type="ARBA" id="ARBA00004370"/>
    </source>
</evidence>
<evidence type="ECO:0000256" key="7">
    <source>
        <dbReference type="ARBA" id="ARBA00023012"/>
    </source>
</evidence>
<evidence type="ECO:0000256" key="5">
    <source>
        <dbReference type="ARBA" id="ARBA00022679"/>
    </source>
</evidence>
<evidence type="ECO:0000256" key="1">
    <source>
        <dbReference type="ARBA" id="ARBA00000085"/>
    </source>
</evidence>
<gene>
    <name evidence="10" type="ORF">BN488_02423</name>
</gene>
<evidence type="ECO:0000313" key="11">
    <source>
        <dbReference type="Proteomes" id="UP000017980"/>
    </source>
</evidence>
<keyword evidence="8" id="KW-1133">Transmembrane helix</keyword>
<dbReference type="PRINTS" id="PR00344">
    <property type="entry name" value="BCTRLSENSOR"/>
</dbReference>
<dbReference type="PANTHER" id="PTHR43047">
    <property type="entry name" value="TWO-COMPONENT HISTIDINE PROTEIN KINASE"/>
    <property type="match status" value="1"/>
</dbReference>
<dbReference type="GO" id="GO:0005886">
    <property type="term" value="C:plasma membrane"/>
    <property type="evidence" value="ECO:0007669"/>
    <property type="project" value="TreeGrafter"/>
</dbReference>
<name>R5XRG2_9FIRM</name>
<feature type="domain" description="Histidine kinase" evidence="9">
    <location>
        <begin position="536"/>
        <end position="752"/>
    </location>
</feature>
<evidence type="ECO:0000256" key="3">
    <source>
        <dbReference type="ARBA" id="ARBA00012438"/>
    </source>
</evidence>
<dbReference type="FunFam" id="3.30.565.10:FF:000006">
    <property type="entry name" value="Sensor histidine kinase WalK"/>
    <property type="match status" value="1"/>
</dbReference>
<comment type="subcellular location">
    <subcellularLocation>
        <location evidence="2">Membrane</location>
    </subcellularLocation>
</comment>
<dbReference type="EC" id="2.7.13.3" evidence="3"/>
<evidence type="ECO:0000256" key="6">
    <source>
        <dbReference type="ARBA" id="ARBA00022777"/>
    </source>
</evidence>
<keyword evidence="8" id="KW-0472">Membrane</keyword>
<feature type="transmembrane region" description="Helical" evidence="8">
    <location>
        <begin position="60"/>
        <end position="79"/>
    </location>
</feature>
<dbReference type="GO" id="GO:0009927">
    <property type="term" value="F:histidine phosphotransfer kinase activity"/>
    <property type="evidence" value="ECO:0007669"/>
    <property type="project" value="TreeGrafter"/>
</dbReference>
<dbReference type="AlphaFoldDB" id="R5XRG2"/>
<evidence type="ECO:0000313" key="10">
    <source>
        <dbReference type="EMBL" id="CDA11396.1"/>
    </source>
</evidence>
<keyword evidence="7" id="KW-0902">Two-component regulatory system</keyword>
<keyword evidence="6 10" id="KW-0418">Kinase</keyword>
<evidence type="ECO:0000259" key="9">
    <source>
        <dbReference type="PROSITE" id="PS50109"/>
    </source>
</evidence>